<comment type="caution">
    <text evidence="2">The sequence shown here is derived from an EMBL/GenBank/DDBJ whole genome shotgun (WGS) entry which is preliminary data.</text>
</comment>
<feature type="domain" description="Winged helix DNA-binding" evidence="1">
    <location>
        <begin position="18"/>
        <end position="96"/>
    </location>
</feature>
<dbReference type="Proteomes" id="UP000822993">
    <property type="component" value="Unassembled WGS sequence"/>
</dbReference>
<evidence type="ECO:0000259" key="1">
    <source>
        <dbReference type="Pfam" id="PF13601"/>
    </source>
</evidence>
<dbReference type="InterPro" id="IPR036388">
    <property type="entry name" value="WH-like_DNA-bd_sf"/>
</dbReference>
<sequence>MTASHPRHRLDDVIHSPVRLSVVAALAGVEKADFKSLRDAIEVSDSALSKQLTVLEDAGYVEITKDRVGRRPRTWAALTPSGRTALTGHLQALRAIAEQQLPPRVADV</sequence>
<dbReference type="Gene3D" id="1.10.10.10">
    <property type="entry name" value="Winged helix-like DNA-binding domain superfamily/Winged helix DNA-binding domain"/>
    <property type="match status" value="1"/>
</dbReference>
<dbReference type="InterPro" id="IPR036390">
    <property type="entry name" value="WH_DNA-bd_sf"/>
</dbReference>
<dbReference type="InterPro" id="IPR027395">
    <property type="entry name" value="WH_DNA-bd_dom"/>
</dbReference>
<dbReference type="Pfam" id="PF13601">
    <property type="entry name" value="HTH_34"/>
    <property type="match status" value="1"/>
</dbReference>
<proteinExistence type="predicted"/>
<dbReference type="PANTHER" id="PTHR37318:SF1">
    <property type="entry name" value="BSL7504 PROTEIN"/>
    <property type="match status" value="1"/>
</dbReference>
<name>A0A9D5U8N9_9CELL</name>
<evidence type="ECO:0000313" key="2">
    <source>
        <dbReference type="EMBL" id="MBE7700578.1"/>
    </source>
</evidence>
<dbReference type="EMBL" id="JACSPN010000010">
    <property type="protein sequence ID" value="MBE7700578.1"/>
    <property type="molecule type" value="Genomic_DNA"/>
</dbReference>
<dbReference type="SUPFAM" id="SSF46785">
    <property type="entry name" value="Winged helix' DNA-binding domain"/>
    <property type="match status" value="1"/>
</dbReference>
<keyword evidence="3" id="KW-1185">Reference proteome</keyword>
<dbReference type="RefSeq" id="WP_193719851.1">
    <property type="nucleotide sequence ID" value="NZ_JACSPN010000010.1"/>
</dbReference>
<reference evidence="2 3" key="1">
    <citation type="submission" date="2020-08" db="EMBL/GenBank/DDBJ databases">
        <title>A Genomic Blueprint of the Chicken Gut Microbiome.</title>
        <authorList>
            <person name="Gilroy R."/>
            <person name="Ravi A."/>
            <person name="Getino M."/>
            <person name="Pursley I."/>
            <person name="Horton D.L."/>
            <person name="Alikhan N.-F."/>
            <person name="Baker D."/>
            <person name="Gharbi K."/>
            <person name="Hall N."/>
            <person name="Watson M."/>
            <person name="Adriaenssens E.M."/>
            <person name="Foster-Nyarko E."/>
            <person name="Jarju S."/>
            <person name="Secka A."/>
            <person name="Antonio M."/>
            <person name="Oren A."/>
            <person name="Chaudhuri R."/>
            <person name="La Ragione R.M."/>
            <person name="Hildebrand F."/>
            <person name="Pallen M.J."/>
        </authorList>
    </citation>
    <scope>NUCLEOTIDE SEQUENCE [LARGE SCALE GENOMIC DNA]</scope>
    <source>
        <strain evidence="2 3">Sa1BUA8</strain>
    </source>
</reference>
<dbReference type="PANTHER" id="PTHR37318">
    <property type="entry name" value="BSL7504 PROTEIN"/>
    <property type="match status" value="1"/>
</dbReference>
<protein>
    <submittedName>
        <fullName evidence="2">Transcriptional regulator</fullName>
    </submittedName>
</protein>
<dbReference type="AlphaFoldDB" id="A0A9D5U8N9"/>
<organism evidence="2 3">
    <name type="scientific">Oerskovia douganii</name>
    <dbReference type="NCBI Taxonomy" id="2762210"/>
    <lineage>
        <taxon>Bacteria</taxon>
        <taxon>Bacillati</taxon>
        <taxon>Actinomycetota</taxon>
        <taxon>Actinomycetes</taxon>
        <taxon>Micrococcales</taxon>
        <taxon>Cellulomonadaceae</taxon>
        <taxon>Oerskovia</taxon>
    </lineage>
</organism>
<evidence type="ECO:0000313" key="3">
    <source>
        <dbReference type="Proteomes" id="UP000822993"/>
    </source>
</evidence>
<accession>A0A9D5U8N9</accession>
<gene>
    <name evidence="2" type="ORF">H9623_09700</name>
</gene>